<name>A7VQR7_9FIRM</name>
<evidence type="ECO:0000313" key="1">
    <source>
        <dbReference type="EMBL" id="EDO62039.1"/>
    </source>
</evidence>
<evidence type="ECO:0000313" key="2">
    <source>
        <dbReference type="Proteomes" id="UP000003490"/>
    </source>
</evidence>
<reference evidence="1 2" key="2">
    <citation type="submission" date="2007-08" db="EMBL/GenBank/DDBJ databases">
        <authorList>
            <person name="Fulton L."/>
            <person name="Clifton S."/>
            <person name="Fulton B."/>
            <person name="Xu J."/>
            <person name="Minx P."/>
            <person name="Pepin K.H."/>
            <person name="Johnson M."/>
            <person name="Thiruvilangam P."/>
            <person name="Bhonagiri V."/>
            <person name="Nash W.E."/>
            <person name="Wang C."/>
            <person name="Mardis E.R."/>
            <person name="Wilson R.K."/>
        </authorList>
    </citation>
    <scope>NUCLEOTIDE SEQUENCE [LARGE SCALE GENOMIC DNA]</scope>
    <source>
        <strain evidence="1 2">DSM 753</strain>
    </source>
</reference>
<dbReference type="Proteomes" id="UP000003490">
    <property type="component" value="Unassembled WGS sequence"/>
</dbReference>
<accession>A7VQR7</accession>
<gene>
    <name evidence="1" type="ORF">CLOLEP_00899</name>
</gene>
<proteinExistence type="predicted"/>
<organism evidence="1 2">
    <name type="scientific">[Clostridium] leptum DSM 753</name>
    <dbReference type="NCBI Taxonomy" id="428125"/>
    <lineage>
        <taxon>Bacteria</taxon>
        <taxon>Bacillati</taxon>
        <taxon>Bacillota</taxon>
        <taxon>Clostridia</taxon>
        <taxon>Eubacteriales</taxon>
        <taxon>Oscillospiraceae</taxon>
        <taxon>Oscillospiraceae incertae sedis</taxon>
    </lineage>
</organism>
<dbReference type="EMBL" id="ABCB02000016">
    <property type="protein sequence ID" value="EDO62039.1"/>
    <property type="molecule type" value="Genomic_DNA"/>
</dbReference>
<dbReference type="HOGENOM" id="CLU_2715254_0_0_9"/>
<dbReference type="AlphaFoldDB" id="A7VQR7"/>
<comment type="caution">
    <text evidence="1">The sequence shown here is derived from an EMBL/GenBank/DDBJ whole genome shotgun (WGS) entry which is preliminary data.</text>
</comment>
<protein>
    <submittedName>
        <fullName evidence="1">Uncharacterized protein</fullName>
    </submittedName>
</protein>
<reference evidence="1 2" key="1">
    <citation type="submission" date="2007-08" db="EMBL/GenBank/DDBJ databases">
        <title>Draft genome sequence of Clostridium leptum (DSM 753).</title>
        <authorList>
            <person name="Sudarsanam P."/>
            <person name="Ley R."/>
            <person name="Guruge J."/>
            <person name="Turnbaugh P.J."/>
            <person name="Mahowald M."/>
            <person name="Liep D."/>
            <person name="Gordon J."/>
        </authorList>
    </citation>
    <scope>NUCLEOTIDE SEQUENCE [LARGE SCALE GENOMIC DNA]</scope>
    <source>
        <strain evidence="1 2">DSM 753</strain>
    </source>
</reference>
<sequence>MVESCVVQAKPLCLRGTHMKIYHCDDPKDNPVPLWMVESKPSVQAQKETAEPIPQNLDSFFPDFYRPWKKKS</sequence>